<dbReference type="Proteomes" id="UP000236291">
    <property type="component" value="Unassembled WGS sequence"/>
</dbReference>
<feature type="compositionally biased region" description="Basic and acidic residues" evidence="1">
    <location>
        <begin position="15"/>
        <end position="26"/>
    </location>
</feature>
<dbReference type="EMBL" id="ASHM01043427">
    <property type="protein sequence ID" value="PNX83129.1"/>
    <property type="molecule type" value="Genomic_DNA"/>
</dbReference>
<accession>A0A2K3LX73</accession>
<evidence type="ECO:0000313" key="2">
    <source>
        <dbReference type="EMBL" id="PNX83129.1"/>
    </source>
</evidence>
<name>A0A2K3LX73_TRIPR</name>
<organism evidence="2 3">
    <name type="scientific">Trifolium pratense</name>
    <name type="common">Red clover</name>
    <dbReference type="NCBI Taxonomy" id="57577"/>
    <lineage>
        <taxon>Eukaryota</taxon>
        <taxon>Viridiplantae</taxon>
        <taxon>Streptophyta</taxon>
        <taxon>Embryophyta</taxon>
        <taxon>Tracheophyta</taxon>
        <taxon>Spermatophyta</taxon>
        <taxon>Magnoliopsida</taxon>
        <taxon>eudicotyledons</taxon>
        <taxon>Gunneridae</taxon>
        <taxon>Pentapetalae</taxon>
        <taxon>rosids</taxon>
        <taxon>fabids</taxon>
        <taxon>Fabales</taxon>
        <taxon>Fabaceae</taxon>
        <taxon>Papilionoideae</taxon>
        <taxon>50 kb inversion clade</taxon>
        <taxon>NPAAA clade</taxon>
        <taxon>Hologalegina</taxon>
        <taxon>IRL clade</taxon>
        <taxon>Trifolieae</taxon>
        <taxon>Trifolium</taxon>
    </lineage>
</organism>
<evidence type="ECO:0000313" key="3">
    <source>
        <dbReference type="Proteomes" id="UP000236291"/>
    </source>
</evidence>
<gene>
    <name evidence="2" type="ORF">L195_g039167</name>
</gene>
<evidence type="ECO:0000256" key="1">
    <source>
        <dbReference type="SAM" id="MobiDB-lite"/>
    </source>
</evidence>
<comment type="caution">
    <text evidence="2">The sequence shown here is derived from an EMBL/GenBank/DDBJ whole genome shotgun (WGS) entry which is preliminary data.</text>
</comment>
<dbReference type="AlphaFoldDB" id="A0A2K3LX73"/>
<proteinExistence type="predicted"/>
<reference evidence="2 3" key="1">
    <citation type="journal article" date="2014" name="Am. J. Bot.">
        <title>Genome assembly and annotation for red clover (Trifolium pratense; Fabaceae).</title>
        <authorList>
            <person name="Istvanek J."/>
            <person name="Jaros M."/>
            <person name="Krenek A."/>
            <person name="Repkova J."/>
        </authorList>
    </citation>
    <scope>NUCLEOTIDE SEQUENCE [LARGE SCALE GENOMIC DNA]</scope>
    <source>
        <strain evidence="3">cv. Tatra</strain>
        <tissue evidence="2">Young leaves</tissue>
    </source>
</reference>
<protein>
    <submittedName>
        <fullName evidence="2">Uncharacterized protein</fullName>
    </submittedName>
</protein>
<reference evidence="2 3" key="2">
    <citation type="journal article" date="2017" name="Front. Plant Sci.">
        <title>Gene Classification and Mining of Molecular Markers Useful in Red Clover (Trifolium pratense) Breeding.</title>
        <authorList>
            <person name="Istvanek J."/>
            <person name="Dluhosova J."/>
            <person name="Dluhos P."/>
            <person name="Patkova L."/>
            <person name="Nedelnik J."/>
            <person name="Repkova J."/>
        </authorList>
    </citation>
    <scope>NUCLEOTIDE SEQUENCE [LARGE SCALE GENOMIC DNA]</scope>
    <source>
        <strain evidence="3">cv. Tatra</strain>
        <tissue evidence="2">Young leaves</tissue>
    </source>
</reference>
<feature type="region of interest" description="Disordered" evidence="1">
    <location>
        <begin position="1"/>
        <end position="37"/>
    </location>
</feature>
<sequence length="37" mass="3943">SDQVNDDDEVNDGGRIVEEAIDKDGGSDSARSYGTQK</sequence>
<feature type="non-terminal residue" evidence="2">
    <location>
        <position position="1"/>
    </location>
</feature>
<feature type="compositionally biased region" description="Acidic residues" evidence="1">
    <location>
        <begin position="1"/>
        <end position="11"/>
    </location>
</feature>